<evidence type="ECO:0000256" key="1">
    <source>
        <dbReference type="ARBA" id="ARBA00004651"/>
    </source>
</evidence>
<dbReference type="GO" id="GO:0005886">
    <property type="term" value="C:plasma membrane"/>
    <property type="evidence" value="ECO:0007669"/>
    <property type="project" value="UniProtKB-SubCell"/>
</dbReference>
<comment type="caution">
    <text evidence="9">The sequence shown here is derived from an EMBL/GenBank/DDBJ whole genome shotgun (WGS) entry which is preliminary data.</text>
</comment>
<dbReference type="Proteomes" id="UP000253141">
    <property type="component" value="Unassembled WGS sequence"/>
</dbReference>
<feature type="transmembrane region" description="Helical" evidence="6">
    <location>
        <begin position="757"/>
        <end position="779"/>
    </location>
</feature>
<feature type="transmembrane region" description="Helical" evidence="6">
    <location>
        <begin position="725"/>
        <end position="745"/>
    </location>
</feature>
<dbReference type="PANTHER" id="PTHR30572">
    <property type="entry name" value="MEMBRANE COMPONENT OF TRANSPORTER-RELATED"/>
    <property type="match status" value="1"/>
</dbReference>
<gene>
    <name evidence="9" type="ORF">DVG78_14245</name>
</gene>
<protein>
    <submittedName>
        <fullName evidence="9">ABC transporter permease</fullName>
    </submittedName>
</protein>
<dbReference type="PANTHER" id="PTHR30572:SF18">
    <property type="entry name" value="ABC-TYPE MACROLIDE FAMILY EXPORT SYSTEM PERMEASE COMPONENT 2"/>
    <property type="match status" value="1"/>
</dbReference>
<evidence type="ECO:0000256" key="3">
    <source>
        <dbReference type="ARBA" id="ARBA00022692"/>
    </source>
</evidence>
<dbReference type="InterPro" id="IPR003838">
    <property type="entry name" value="ABC3_permease_C"/>
</dbReference>
<dbReference type="InterPro" id="IPR050250">
    <property type="entry name" value="Macrolide_Exporter_MacB"/>
</dbReference>
<keyword evidence="5 6" id="KW-0472">Membrane</keyword>
<feature type="transmembrane region" description="Helical" evidence="6">
    <location>
        <begin position="425"/>
        <end position="448"/>
    </location>
</feature>
<dbReference type="EMBL" id="QPIW01000010">
    <property type="protein sequence ID" value="RDB05348.1"/>
    <property type="molecule type" value="Genomic_DNA"/>
</dbReference>
<keyword evidence="4 6" id="KW-1133">Transmembrane helix</keyword>
<keyword evidence="10" id="KW-1185">Reference proteome</keyword>
<evidence type="ECO:0000256" key="2">
    <source>
        <dbReference type="ARBA" id="ARBA00022475"/>
    </source>
</evidence>
<feature type="transmembrane region" description="Helical" evidence="6">
    <location>
        <begin position="21"/>
        <end position="41"/>
    </location>
</feature>
<evidence type="ECO:0000313" key="10">
    <source>
        <dbReference type="Proteomes" id="UP000253141"/>
    </source>
</evidence>
<evidence type="ECO:0000256" key="4">
    <source>
        <dbReference type="ARBA" id="ARBA00022989"/>
    </source>
</evidence>
<keyword evidence="3 6" id="KW-0812">Transmembrane</keyword>
<evidence type="ECO:0000256" key="5">
    <source>
        <dbReference type="ARBA" id="ARBA00023136"/>
    </source>
</evidence>
<feature type="domain" description="ABC3 transporter permease C-terminal" evidence="7">
    <location>
        <begin position="677"/>
        <end position="789"/>
    </location>
</feature>
<feature type="transmembrane region" description="Helical" evidence="6">
    <location>
        <begin position="672"/>
        <end position="695"/>
    </location>
</feature>
<keyword evidence="2" id="KW-1003">Cell membrane</keyword>
<sequence>MLRNYFKIALRNLLKNKTFSFINIVGLAMGMAVSMLILLYVSHELSYDRFHPNGRRIFSTLVRMTFGGNTVQFNQISKNFGPAVKQANPEVKDFVRIASSFREDVIVKSDANHQFFERGFYFSEPSLFKIFAFDFLKGNASAALAEPNTVVITKEIAQKYFGNENPIGKTLTYNKNDLLKVTGVIKQLPTNSSLHFDFIASLPTFEGIMKRNPKNRYETEDAVGTGSYETYFLLDKPESKAKVEKVIPKLLTDKKSELESHSAYFLLPLLDTHLGNNWADSSNTKYVMIFLCIAGIVLLLALINYMSLTTARSTIRAKEVGVRKVLGANRQNLAAQFYGESILMSLISFVLALVLFQVLKQSFYGLLDLNIDDSFVTSPLFLAILLALVIITALIAGSYPALLLSKFSPLSILKGKLSSSNQGVALRRTFIVFQFGASVVLIIFSLVVQRQLTYLQTKKIGINKEQVLVITLSKAAQKHYAAFRHDLTQSAGIQQIGAASMSLFTGGWNMFFTKTPITHEDVSINNMTVNENFFSLLGLEWKYKPANMDELAFGDRILINETAIGKLKIANKPIGQKLDLFDSQKAEIVGVLKDFNFTSLQSKIDAMMFKVVKDTTSLEALYLRLDPKIDFQQKIASLEKSYKKYESDAPFEYYFLDEAFNKQYRAEQRMSYLFSGFTGIAILIACMGLFGLITFTTEQKTKEIGVRKVLGASVVNIVSLLSKDFLRLVFISNGIAFPIAYYIIHQWLQDFAYQTDISADIFILAGVLAIVIALLTVIFQATKAALMNPVTSLKSE</sequence>
<evidence type="ECO:0000259" key="8">
    <source>
        <dbReference type="Pfam" id="PF12704"/>
    </source>
</evidence>
<evidence type="ECO:0000259" key="7">
    <source>
        <dbReference type="Pfam" id="PF02687"/>
    </source>
</evidence>
<reference evidence="9 10" key="1">
    <citation type="submission" date="2018-07" db="EMBL/GenBank/DDBJ databases">
        <title>Genome analysis of Runella aurantiaca.</title>
        <authorList>
            <person name="Yang X."/>
        </authorList>
    </citation>
    <scope>NUCLEOTIDE SEQUENCE [LARGE SCALE GENOMIC DNA]</scope>
    <source>
        <strain evidence="9 10">YX9</strain>
    </source>
</reference>
<proteinExistence type="predicted"/>
<feature type="transmembrane region" description="Helical" evidence="6">
    <location>
        <begin position="337"/>
        <end position="359"/>
    </location>
</feature>
<evidence type="ECO:0000256" key="6">
    <source>
        <dbReference type="SAM" id="Phobius"/>
    </source>
</evidence>
<feature type="transmembrane region" description="Helical" evidence="6">
    <location>
        <begin position="286"/>
        <end position="308"/>
    </location>
</feature>
<accession>A0A369I6V4</accession>
<evidence type="ECO:0000313" key="9">
    <source>
        <dbReference type="EMBL" id="RDB05348.1"/>
    </source>
</evidence>
<feature type="domain" description="MacB-like periplasmic core" evidence="8">
    <location>
        <begin position="20"/>
        <end position="247"/>
    </location>
</feature>
<dbReference type="Pfam" id="PF12704">
    <property type="entry name" value="MacB_PCD"/>
    <property type="match status" value="1"/>
</dbReference>
<dbReference type="GO" id="GO:0022857">
    <property type="term" value="F:transmembrane transporter activity"/>
    <property type="evidence" value="ECO:0007669"/>
    <property type="project" value="TreeGrafter"/>
</dbReference>
<dbReference type="Pfam" id="PF02687">
    <property type="entry name" value="FtsX"/>
    <property type="match status" value="2"/>
</dbReference>
<feature type="domain" description="ABC3 transporter permease C-terminal" evidence="7">
    <location>
        <begin position="292"/>
        <end position="409"/>
    </location>
</feature>
<dbReference type="RefSeq" id="WP_114461730.1">
    <property type="nucleotide sequence ID" value="NZ_QPIW01000010.1"/>
</dbReference>
<organism evidence="9 10">
    <name type="scientific">Runella aurantiaca</name>
    <dbReference type="NCBI Taxonomy" id="2282308"/>
    <lineage>
        <taxon>Bacteria</taxon>
        <taxon>Pseudomonadati</taxon>
        <taxon>Bacteroidota</taxon>
        <taxon>Cytophagia</taxon>
        <taxon>Cytophagales</taxon>
        <taxon>Spirosomataceae</taxon>
        <taxon>Runella</taxon>
    </lineage>
</organism>
<dbReference type="AlphaFoldDB" id="A0A369I6V4"/>
<comment type="subcellular location">
    <subcellularLocation>
        <location evidence="1">Cell membrane</location>
        <topology evidence="1">Multi-pass membrane protein</topology>
    </subcellularLocation>
</comment>
<feature type="transmembrane region" description="Helical" evidence="6">
    <location>
        <begin position="379"/>
        <end position="404"/>
    </location>
</feature>
<dbReference type="InterPro" id="IPR025857">
    <property type="entry name" value="MacB_PCD"/>
</dbReference>
<name>A0A369I6V4_9BACT</name>
<dbReference type="OrthoDB" id="5933722at2"/>